<feature type="coiled-coil region" evidence="1">
    <location>
        <begin position="25"/>
        <end position="52"/>
    </location>
</feature>
<evidence type="ECO:0000256" key="1">
    <source>
        <dbReference type="SAM" id="Coils"/>
    </source>
</evidence>
<dbReference type="Proteomes" id="UP001642484">
    <property type="component" value="Unassembled WGS sequence"/>
</dbReference>
<proteinExistence type="predicted"/>
<reference evidence="2 3" key="1">
    <citation type="submission" date="2024-02" db="EMBL/GenBank/DDBJ databases">
        <authorList>
            <person name="Chen Y."/>
            <person name="Shah S."/>
            <person name="Dougan E. K."/>
            <person name="Thang M."/>
            <person name="Chan C."/>
        </authorList>
    </citation>
    <scope>NUCLEOTIDE SEQUENCE [LARGE SCALE GENOMIC DNA]</scope>
</reference>
<gene>
    <name evidence="2" type="ORF">CCMP2556_LOCUS28464</name>
</gene>
<keyword evidence="3" id="KW-1185">Reference proteome</keyword>
<evidence type="ECO:0000313" key="2">
    <source>
        <dbReference type="EMBL" id="CAK9057743.1"/>
    </source>
</evidence>
<dbReference type="EMBL" id="CAXAMN010021303">
    <property type="protein sequence ID" value="CAK9057743.1"/>
    <property type="molecule type" value="Genomic_DNA"/>
</dbReference>
<protein>
    <recommendedName>
        <fullName evidence="4">Response regulatory domain-containing protein</fullName>
    </recommendedName>
</protein>
<evidence type="ECO:0000313" key="3">
    <source>
        <dbReference type="Proteomes" id="UP001642484"/>
    </source>
</evidence>
<evidence type="ECO:0008006" key="4">
    <source>
        <dbReference type="Google" id="ProtNLM"/>
    </source>
</evidence>
<keyword evidence="1" id="KW-0175">Coiled coil</keyword>
<dbReference type="SUPFAM" id="SSF51412">
    <property type="entry name" value="Inosine monophosphate dehydrogenase (IMPDH)"/>
    <property type="match status" value="1"/>
</dbReference>
<comment type="caution">
    <text evidence="2">The sequence shown here is derived from an EMBL/GenBank/DDBJ whole genome shotgun (WGS) entry which is preliminary data.</text>
</comment>
<sequence length="206" mass="22682">MRRLVSSAGLGSISSHWEENHVPPRSQELAQRQEIEERLQSMREKMEAIRSKSPDRLPIAEPHAGDLEGTVLWCDSDPTVLQSCGVLRGSGLNVEHFQEPEAALQRYLRSPQEVLCIMSSMMEGDGRKERGAMNGYALFEALQRAAAARRRPKPLLAMISCSADATKAQEAGADLVVLGNRIKAQNLVVTRLRQSMGLQAGYVGES</sequence>
<organism evidence="2 3">
    <name type="scientific">Durusdinium trenchii</name>
    <dbReference type="NCBI Taxonomy" id="1381693"/>
    <lineage>
        <taxon>Eukaryota</taxon>
        <taxon>Sar</taxon>
        <taxon>Alveolata</taxon>
        <taxon>Dinophyceae</taxon>
        <taxon>Suessiales</taxon>
        <taxon>Symbiodiniaceae</taxon>
        <taxon>Durusdinium</taxon>
    </lineage>
</organism>
<accession>A0ABP0N2R6</accession>
<name>A0ABP0N2R6_9DINO</name>
<dbReference type="Gene3D" id="3.40.50.2300">
    <property type="match status" value="1"/>
</dbReference>